<keyword evidence="2" id="KW-0732">Signal</keyword>
<comment type="caution">
    <text evidence="3">The sequence shown here is derived from an EMBL/GenBank/DDBJ whole genome shotgun (WGS) entry which is preliminary data.</text>
</comment>
<keyword evidence="4" id="KW-1185">Reference proteome</keyword>
<evidence type="ECO:0000313" key="4">
    <source>
        <dbReference type="Proteomes" id="UP000540989"/>
    </source>
</evidence>
<evidence type="ECO:0000256" key="2">
    <source>
        <dbReference type="SAM" id="SignalP"/>
    </source>
</evidence>
<dbReference type="Proteomes" id="UP000540989">
    <property type="component" value="Unassembled WGS sequence"/>
</dbReference>
<dbReference type="GO" id="GO:0019239">
    <property type="term" value="F:deaminase activity"/>
    <property type="evidence" value="ECO:0007669"/>
    <property type="project" value="TreeGrafter"/>
</dbReference>
<protein>
    <submittedName>
        <fullName evidence="3">Enamine deaminase RidA (YjgF/YER057c/UK114 family)</fullName>
    </submittedName>
</protein>
<dbReference type="PANTHER" id="PTHR11803">
    <property type="entry name" value="2-IMINOBUTANOATE/2-IMINOPROPANOATE DEAMINASE RIDA"/>
    <property type="match status" value="1"/>
</dbReference>
<organism evidence="3 4">
    <name type="scientific">Granulicella aggregans</name>
    <dbReference type="NCBI Taxonomy" id="474949"/>
    <lineage>
        <taxon>Bacteria</taxon>
        <taxon>Pseudomonadati</taxon>
        <taxon>Acidobacteriota</taxon>
        <taxon>Terriglobia</taxon>
        <taxon>Terriglobales</taxon>
        <taxon>Acidobacteriaceae</taxon>
        <taxon>Granulicella</taxon>
    </lineage>
</organism>
<dbReference type="Gene3D" id="3.30.1330.40">
    <property type="entry name" value="RutC-like"/>
    <property type="match status" value="1"/>
</dbReference>
<dbReference type="RefSeq" id="WP_221312455.1">
    <property type="nucleotide sequence ID" value="NZ_JACHIP010000001.1"/>
</dbReference>
<accession>A0A7W7ZAA0</accession>
<dbReference type="InterPro" id="IPR019897">
    <property type="entry name" value="RidA_CS"/>
</dbReference>
<feature type="chain" id="PRO_5031318012" evidence="2">
    <location>
        <begin position="23"/>
        <end position="165"/>
    </location>
</feature>
<dbReference type="InterPro" id="IPR035959">
    <property type="entry name" value="RutC-like_sf"/>
</dbReference>
<evidence type="ECO:0000313" key="3">
    <source>
        <dbReference type="EMBL" id="MBB5056052.1"/>
    </source>
</evidence>
<reference evidence="3 4" key="1">
    <citation type="submission" date="2020-08" db="EMBL/GenBank/DDBJ databases">
        <title>Genomic Encyclopedia of Type Strains, Phase IV (KMG-V): Genome sequencing to study the core and pangenomes of soil and plant-associated prokaryotes.</title>
        <authorList>
            <person name="Whitman W."/>
        </authorList>
    </citation>
    <scope>NUCLEOTIDE SEQUENCE [LARGE SCALE GENOMIC DNA]</scope>
    <source>
        <strain evidence="3 4">M8UP14</strain>
    </source>
</reference>
<dbReference type="SUPFAM" id="SSF55298">
    <property type="entry name" value="YjgF-like"/>
    <property type="match status" value="1"/>
</dbReference>
<dbReference type="GO" id="GO:0005829">
    <property type="term" value="C:cytosol"/>
    <property type="evidence" value="ECO:0007669"/>
    <property type="project" value="TreeGrafter"/>
</dbReference>
<gene>
    <name evidence="3" type="ORF">HDF16_000721</name>
</gene>
<dbReference type="EMBL" id="JACHIP010000001">
    <property type="protein sequence ID" value="MBB5056052.1"/>
    <property type="molecule type" value="Genomic_DNA"/>
</dbReference>
<proteinExistence type="inferred from homology"/>
<dbReference type="PROSITE" id="PS01094">
    <property type="entry name" value="UPF0076"/>
    <property type="match status" value="1"/>
</dbReference>
<name>A0A7W7ZAA0_9BACT</name>
<dbReference type="InterPro" id="IPR006175">
    <property type="entry name" value="YjgF/YER057c/UK114"/>
</dbReference>
<evidence type="ECO:0000256" key="1">
    <source>
        <dbReference type="ARBA" id="ARBA00010552"/>
    </source>
</evidence>
<dbReference type="PANTHER" id="PTHR11803:SF59">
    <property type="entry name" value="ENDORIBONUCLEASE"/>
    <property type="match status" value="1"/>
</dbReference>
<dbReference type="AlphaFoldDB" id="A0A7W7ZAA0"/>
<sequence length="165" mass="17557">MFKLRSAAIAVAMVGVSYAAQAQGVEVKHLQPNPKAAIASGVWAGDTLYLSGQLADPVTPEDKAKGTPAVYGDTEQQAMSELNKIQALLKEQGLDMKDVVKMTVFMAGDPAKGNKLDFAGMMASYTKFFGTKEQPNKPARSAMQVAALAAPWALLEIEVIAVRSK</sequence>
<comment type="similarity">
    <text evidence="1">Belongs to the RutC family.</text>
</comment>
<feature type="signal peptide" evidence="2">
    <location>
        <begin position="1"/>
        <end position="22"/>
    </location>
</feature>
<dbReference type="Pfam" id="PF01042">
    <property type="entry name" value="Ribonuc_L-PSP"/>
    <property type="match status" value="1"/>
</dbReference>